<dbReference type="Proteomes" id="UP000783686">
    <property type="component" value="Unassembled WGS sequence"/>
</dbReference>
<keyword evidence="7 12" id="KW-0732">Signal</keyword>
<dbReference type="SUPFAM" id="SSF53756">
    <property type="entry name" value="UDP-Glycosyltransferase/glycogen phosphorylase"/>
    <property type="match status" value="1"/>
</dbReference>
<keyword evidence="14" id="KW-1185">Reference proteome</keyword>
<evidence type="ECO:0000256" key="5">
    <source>
        <dbReference type="ARBA" id="ARBA00022679"/>
    </source>
</evidence>
<evidence type="ECO:0000256" key="12">
    <source>
        <dbReference type="SAM" id="SignalP"/>
    </source>
</evidence>
<dbReference type="Pfam" id="PF00201">
    <property type="entry name" value="UDPGT"/>
    <property type="match status" value="1"/>
</dbReference>
<keyword evidence="6" id="KW-0812">Transmembrane</keyword>
<dbReference type="EMBL" id="CAJFCW020000006">
    <property type="protein sequence ID" value="CAG9123857.1"/>
    <property type="molecule type" value="Genomic_DNA"/>
</dbReference>
<evidence type="ECO:0000256" key="6">
    <source>
        <dbReference type="ARBA" id="ARBA00022692"/>
    </source>
</evidence>
<dbReference type="PANTHER" id="PTHR48043:SF119">
    <property type="entry name" value="UDP-GLUCURONOSYLTRANSFERASE"/>
    <property type="match status" value="1"/>
</dbReference>
<keyword evidence="9" id="KW-0472">Membrane</keyword>
<dbReference type="FunFam" id="3.40.50.2000:FF:000118">
    <property type="entry name" value="UDP-glucuronosyltransferase"/>
    <property type="match status" value="1"/>
</dbReference>
<dbReference type="CDD" id="cd03784">
    <property type="entry name" value="GT1_Gtf-like"/>
    <property type="match status" value="1"/>
</dbReference>
<evidence type="ECO:0000256" key="2">
    <source>
        <dbReference type="ARBA" id="ARBA00009995"/>
    </source>
</evidence>
<dbReference type="InterPro" id="IPR050271">
    <property type="entry name" value="UDP-glycosyltransferase"/>
</dbReference>
<evidence type="ECO:0000256" key="3">
    <source>
        <dbReference type="ARBA" id="ARBA00012544"/>
    </source>
</evidence>
<comment type="caution">
    <text evidence="13">The sequence shown here is derived from an EMBL/GenBank/DDBJ whole genome shotgun (WGS) entry which is preliminary data.</text>
</comment>
<proteinExistence type="inferred from homology"/>
<dbReference type="PANTHER" id="PTHR48043">
    <property type="entry name" value="EG:EG0003.4 PROTEIN-RELATED"/>
    <property type="match status" value="1"/>
</dbReference>
<dbReference type="GO" id="GO:0016020">
    <property type="term" value="C:membrane"/>
    <property type="evidence" value="ECO:0007669"/>
    <property type="project" value="UniProtKB-SubCell"/>
</dbReference>
<keyword evidence="10" id="KW-0325">Glycoprotein</keyword>
<keyword evidence="8" id="KW-1133">Transmembrane helix</keyword>
<reference evidence="13" key="1">
    <citation type="submission" date="2020-09" db="EMBL/GenBank/DDBJ databases">
        <authorList>
            <person name="Kikuchi T."/>
        </authorList>
    </citation>
    <scope>NUCLEOTIDE SEQUENCE</scope>
    <source>
        <strain evidence="13">SH1</strain>
    </source>
</reference>
<keyword evidence="4" id="KW-0328">Glycosyltransferase</keyword>
<feature type="chain" id="PRO_5035682039" description="glucuronosyltransferase" evidence="12">
    <location>
        <begin position="21"/>
        <end position="749"/>
    </location>
</feature>
<evidence type="ECO:0000256" key="10">
    <source>
        <dbReference type="ARBA" id="ARBA00023180"/>
    </source>
</evidence>
<dbReference type="InterPro" id="IPR035595">
    <property type="entry name" value="UDP_glycos_trans_CS"/>
</dbReference>
<sequence>MGHINYVYLLVIAFAVLTDGAEILATYADGVFSHMYSMYPYLESLANEGHKVTIFHTGIAKPPVFDHPNISQLEIRRQNETSVVELLGTVFWKMSSHSDEPPMITANNDKVLKKEIDEHSEELMKIFNRRWDLIIIDTLFDNQGYAAAMYHHEKYGTPYINYMTSHILEVDAVWNSMGRAWSQKMSLFVPIPKDSDDVFDVTKFTHRLTTFYENSVEFLLFSLAPYFTFSAIKELGIDGFSLQKLRTHSPLYITDGFRGFEAAPEAIDFQSIGAYCASGDAVSGELKTFIEDKTSKGTIYVSFGSLVRWNLAPQQVVDAVFSALNTLSEYRIVVSSKTEINHKLGSHIKVVKWAPQVGLLNHKSTKLFISHGGIKSVKEAICSATPTVFVPIFAEQAHNSRQMAKKKVATVINKFTISQKNVLKEVNKILQDPSYQARMDNFRDHYKAGPITNLEMAVHLTNRLENDLDLIATFNTLKLYLAGKLHQVELTLYLYSKGEFKHYVIQQVTAKAKIAFRFDCNTFDKCFVTASTTDLLEHLQPTFDQYDGFFFLAMRADLREILLRHLDKTQSHPYMPMDEPNWAYYFDDKQIENLMKMDLTPPTGYEYSVLTEKDAKRVSEDQLYTSKGDDRIMAIKLAGLPSSSLIHTATSDLASYIGNDGFGMLAWLYTMKEHRHKRLATLVEMKLHQSDVLELGMRPFKAVSLNRPRVLEMSKPYYTTIKGPDGKEIIFYFTYRCKQPKPKVHIYEN</sequence>
<evidence type="ECO:0000256" key="4">
    <source>
        <dbReference type="ARBA" id="ARBA00022676"/>
    </source>
</evidence>
<evidence type="ECO:0000256" key="9">
    <source>
        <dbReference type="ARBA" id="ARBA00023136"/>
    </source>
</evidence>
<comment type="catalytic activity">
    <reaction evidence="11">
        <text>glucuronate acceptor + UDP-alpha-D-glucuronate = acceptor beta-D-glucuronoside + UDP + H(+)</text>
        <dbReference type="Rhea" id="RHEA:21032"/>
        <dbReference type="ChEBI" id="CHEBI:15378"/>
        <dbReference type="ChEBI" id="CHEBI:58052"/>
        <dbReference type="ChEBI" id="CHEBI:58223"/>
        <dbReference type="ChEBI" id="CHEBI:132367"/>
        <dbReference type="ChEBI" id="CHEBI:132368"/>
        <dbReference type="EC" id="2.4.1.17"/>
    </reaction>
</comment>
<gene>
    <name evidence="13" type="ORF">BOKJ2_LOCUS12420</name>
</gene>
<organism evidence="13 14">
    <name type="scientific">Bursaphelenchus okinawaensis</name>
    <dbReference type="NCBI Taxonomy" id="465554"/>
    <lineage>
        <taxon>Eukaryota</taxon>
        <taxon>Metazoa</taxon>
        <taxon>Ecdysozoa</taxon>
        <taxon>Nematoda</taxon>
        <taxon>Chromadorea</taxon>
        <taxon>Rhabditida</taxon>
        <taxon>Tylenchina</taxon>
        <taxon>Tylenchomorpha</taxon>
        <taxon>Aphelenchoidea</taxon>
        <taxon>Aphelenchoididae</taxon>
        <taxon>Bursaphelenchus</taxon>
    </lineage>
</organism>
<dbReference type="Gene3D" id="3.40.50.2000">
    <property type="entry name" value="Glycogen Phosphorylase B"/>
    <property type="match status" value="1"/>
</dbReference>
<comment type="similarity">
    <text evidence="2">Belongs to the UDP-glycosyltransferase family.</text>
</comment>
<evidence type="ECO:0000256" key="1">
    <source>
        <dbReference type="ARBA" id="ARBA00004167"/>
    </source>
</evidence>
<evidence type="ECO:0000256" key="11">
    <source>
        <dbReference type="ARBA" id="ARBA00047475"/>
    </source>
</evidence>
<dbReference type="OrthoDB" id="5835829at2759"/>
<dbReference type="GO" id="GO:0015020">
    <property type="term" value="F:glucuronosyltransferase activity"/>
    <property type="evidence" value="ECO:0007669"/>
    <property type="project" value="UniProtKB-EC"/>
</dbReference>
<evidence type="ECO:0000256" key="7">
    <source>
        <dbReference type="ARBA" id="ARBA00022729"/>
    </source>
</evidence>
<accession>A0A811LLE7</accession>
<evidence type="ECO:0000256" key="8">
    <source>
        <dbReference type="ARBA" id="ARBA00022989"/>
    </source>
</evidence>
<evidence type="ECO:0000313" key="13">
    <source>
        <dbReference type="EMBL" id="CAD5227932.1"/>
    </source>
</evidence>
<dbReference type="InterPro" id="IPR002213">
    <property type="entry name" value="UDP_glucos_trans"/>
</dbReference>
<keyword evidence="5" id="KW-0808">Transferase</keyword>
<dbReference type="Gene3D" id="3.40.630.30">
    <property type="match status" value="1"/>
</dbReference>
<evidence type="ECO:0000313" key="14">
    <source>
        <dbReference type="Proteomes" id="UP000614601"/>
    </source>
</evidence>
<comment type="subcellular location">
    <subcellularLocation>
        <location evidence="1">Membrane</location>
        <topology evidence="1">Single-pass membrane protein</topology>
    </subcellularLocation>
</comment>
<dbReference type="AlphaFoldDB" id="A0A811LLE7"/>
<feature type="signal peptide" evidence="12">
    <location>
        <begin position="1"/>
        <end position="20"/>
    </location>
</feature>
<protein>
    <recommendedName>
        <fullName evidence="3">glucuronosyltransferase</fullName>
        <ecNumber evidence="3">2.4.1.17</ecNumber>
    </recommendedName>
</protein>
<dbReference type="EC" id="2.4.1.17" evidence="3"/>
<name>A0A811LLE7_9BILA</name>
<dbReference type="PROSITE" id="PS00375">
    <property type="entry name" value="UDPGT"/>
    <property type="match status" value="1"/>
</dbReference>
<dbReference type="Proteomes" id="UP000614601">
    <property type="component" value="Unassembled WGS sequence"/>
</dbReference>
<dbReference type="EMBL" id="CAJFDH010000006">
    <property type="protein sequence ID" value="CAD5227932.1"/>
    <property type="molecule type" value="Genomic_DNA"/>
</dbReference>